<dbReference type="SUPFAM" id="SSF51726">
    <property type="entry name" value="UROD/MetE-like"/>
    <property type="match status" value="1"/>
</dbReference>
<dbReference type="Pfam" id="PF01717">
    <property type="entry name" value="Meth_synt_2"/>
    <property type="match status" value="1"/>
</dbReference>
<dbReference type="PANTHER" id="PTHR43844">
    <property type="entry name" value="METHIONINE SYNTHASE"/>
    <property type="match status" value="1"/>
</dbReference>
<evidence type="ECO:0000259" key="1">
    <source>
        <dbReference type="Pfam" id="PF01717"/>
    </source>
</evidence>
<evidence type="ECO:0000313" key="2">
    <source>
        <dbReference type="EMBL" id="OSD03167.1"/>
    </source>
</evidence>
<dbReference type="GO" id="GO:0003871">
    <property type="term" value="F:5-methyltetrahydropteroyltriglutamate-homocysteine S-methyltransferase activity"/>
    <property type="evidence" value="ECO:0007669"/>
    <property type="project" value="InterPro"/>
</dbReference>
<dbReference type="Proteomes" id="UP000193067">
    <property type="component" value="Unassembled WGS sequence"/>
</dbReference>
<dbReference type="AlphaFoldDB" id="A0A1Y2IPZ7"/>
<feature type="domain" description="Cobalamin-independent methionine synthase MetE C-terminal/archaeal" evidence="1">
    <location>
        <begin position="174"/>
        <end position="393"/>
    </location>
</feature>
<dbReference type="STRING" id="1353009.A0A1Y2IPZ7"/>
<dbReference type="OrthoDB" id="7772923at2759"/>
<accession>A0A1Y2IPZ7</accession>
<gene>
    <name evidence="2" type="ORF">PYCCODRAFT_1434583</name>
</gene>
<proteinExistence type="predicted"/>
<dbReference type="EMBL" id="KZ084101">
    <property type="protein sequence ID" value="OSD03167.1"/>
    <property type="molecule type" value="Genomic_DNA"/>
</dbReference>
<dbReference type="InterPro" id="IPR002629">
    <property type="entry name" value="Met_Synth_C/arc"/>
</dbReference>
<dbReference type="GO" id="GO:0008270">
    <property type="term" value="F:zinc ion binding"/>
    <property type="evidence" value="ECO:0007669"/>
    <property type="project" value="InterPro"/>
</dbReference>
<dbReference type="PANTHER" id="PTHR43844:SF2">
    <property type="entry name" value="SYNTHASE, VITAMIN-B12 INDEPENDENT, PUTATIVE (AFU_ORTHOLOGUE AFUA_3G12060)-RELATED"/>
    <property type="match status" value="1"/>
</dbReference>
<sequence length="397" mass="44748">MSKETTNTNLQPHALHVGSLLRPKDLLAKRAAFHGGQCSAEELRKLEDQYIADVVKLQKDIGLGIITDGEYHRDVYLHGIFESLEGMVPIPKRSIYEFMPHVPWVQIFSAMGVKEWPSVYCNGKIRRTKPVFAQDFITLKKCVAPEEVPLLKVTMCPPTWHHANHGSEFAYDHSVYRSDEEYFADLVQAFREEILELYELGCRRVQFDDPVFSFFCSKAMIDAMEATGVDHEKLLRTYIDVYNAITADRPADLEIAVHTCRGNMKGMHFAEGGYDRVAEKLFCELDVDVFYLEYDTDRAGGLEPLRYLPPGKRAVLGLVTTKSGELESMEAVKARVARAAEIVADGEVKRPLEDALNQLSISPQCGFASMAEGNPITEEEQNKKLALLVEAARQIWG</sequence>
<evidence type="ECO:0000313" key="3">
    <source>
        <dbReference type="Proteomes" id="UP000193067"/>
    </source>
</evidence>
<dbReference type="Gene3D" id="3.20.20.210">
    <property type="match status" value="1"/>
</dbReference>
<organism evidence="2 3">
    <name type="scientific">Trametes coccinea (strain BRFM310)</name>
    <name type="common">Pycnoporus coccineus</name>
    <dbReference type="NCBI Taxonomy" id="1353009"/>
    <lineage>
        <taxon>Eukaryota</taxon>
        <taxon>Fungi</taxon>
        <taxon>Dikarya</taxon>
        <taxon>Basidiomycota</taxon>
        <taxon>Agaricomycotina</taxon>
        <taxon>Agaricomycetes</taxon>
        <taxon>Polyporales</taxon>
        <taxon>Polyporaceae</taxon>
        <taxon>Trametes</taxon>
    </lineage>
</organism>
<keyword evidence="3" id="KW-1185">Reference proteome</keyword>
<reference evidence="2 3" key="1">
    <citation type="journal article" date="2015" name="Biotechnol. Biofuels">
        <title>Enhanced degradation of softwood versus hardwood by the white-rot fungus Pycnoporus coccineus.</title>
        <authorList>
            <person name="Couturier M."/>
            <person name="Navarro D."/>
            <person name="Chevret D."/>
            <person name="Henrissat B."/>
            <person name="Piumi F."/>
            <person name="Ruiz-Duenas F.J."/>
            <person name="Martinez A.T."/>
            <person name="Grigoriev I.V."/>
            <person name="Riley R."/>
            <person name="Lipzen A."/>
            <person name="Berrin J.G."/>
            <person name="Master E.R."/>
            <person name="Rosso M.N."/>
        </authorList>
    </citation>
    <scope>NUCLEOTIDE SEQUENCE [LARGE SCALE GENOMIC DNA]</scope>
    <source>
        <strain evidence="2 3">BRFM310</strain>
    </source>
</reference>
<dbReference type="InterPro" id="IPR038071">
    <property type="entry name" value="UROD/MetE-like_sf"/>
</dbReference>
<protein>
    <submittedName>
        <fullName evidence="2">UROD/MetE-like protein</fullName>
    </submittedName>
</protein>
<dbReference type="CDD" id="cd03311">
    <property type="entry name" value="CIMS_C_terminal_like"/>
    <property type="match status" value="1"/>
</dbReference>
<name>A0A1Y2IPZ7_TRAC3</name>
<dbReference type="GO" id="GO:0009086">
    <property type="term" value="P:methionine biosynthetic process"/>
    <property type="evidence" value="ECO:0007669"/>
    <property type="project" value="InterPro"/>
</dbReference>